<sequence>MESILVVGGTTFVSSSLAKYLISKGYDVDILTKGLKPIDYDGVKNHLICNRKLKNEMQEVLKGKIYDFIFDISAYTKSDVEILLTSIDTSKLKKYVFCSSGAVYKPSEELIGEEFAKGENPNWGKYGMDKKEAEDFITGNGVPYVIFRPTYIYGENNNLYREAYFFHSISNNKVIPLPFGNNTRTQFIHIDDLVRVFESVIENKTICKVYNVTNPEIITWETLLSKCGEAVGKKPIIKKIDIRDIKLEPRTYFPFRDVTYMLDITQLIEDGLYVPKISLGEGLRKTYKWYIDNKPIVMDTRMMEIVNRLMMK</sequence>
<feature type="domain" description="NAD-dependent epimerase/dehydratase" evidence="2">
    <location>
        <begin position="4"/>
        <end position="212"/>
    </location>
</feature>
<evidence type="ECO:0000256" key="1">
    <source>
        <dbReference type="ARBA" id="ARBA00007637"/>
    </source>
</evidence>
<dbReference type="OrthoDB" id="9809586at2"/>
<dbReference type="Proteomes" id="UP000184080">
    <property type="component" value="Unassembled WGS sequence"/>
</dbReference>
<evidence type="ECO:0000313" key="3">
    <source>
        <dbReference type="EMBL" id="SHI83239.1"/>
    </source>
</evidence>
<dbReference type="STRING" id="1121298.SAMN05444401_1532"/>
<comment type="similarity">
    <text evidence="1">Belongs to the NAD(P)-dependent epimerase/dehydratase family.</text>
</comment>
<evidence type="ECO:0000313" key="4">
    <source>
        <dbReference type="Proteomes" id="UP000184080"/>
    </source>
</evidence>
<keyword evidence="4" id="KW-1185">Reference proteome</keyword>
<protein>
    <submittedName>
        <fullName evidence="3">Nucleoside-diphosphate-sugar epimerase</fullName>
    </submittedName>
</protein>
<evidence type="ECO:0000259" key="2">
    <source>
        <dbReference type="Pfam" id="PF01370"/>
    </source>
</evidence>
<reference evidence="3 4" key="1">
    <citation type="submission" date="2016-11" db="EMBL/GenBank/DDBJ databases">
        <authorList>
            <person name="Jaros S."/>
            <person name="Januszkiewicz K."/>
            <person name="Wedrychowicz H."/>
        </authorList>
    </citation>
    <scope>NUCLEOTIDE SEQUENCE [LARGE SCALE GENOMIC DNA]</scope>
    <source>
        <strain evidence="3 4">DSM 21864</strain>
    </source>
</reference>
<dbReference type="AlphaFoldDB" id="A0A1M6ECX4"/>
<dbReference type="InterPro" id="IPR036291">
    <property type="entry name" value="NAD(P)-bd_dom_sf"/>
</dbReference>
<accession>A0A1M6ECX4</accession>
<dbReference type="Gene3D" id="3.40.50.720">
    <property type="entry name" value="NAD(P)-binding Rossmann-like Domain"/>
    <property type="match status" value="1"/>
</dbReference>
<proteinExistence type="inferred from homology"/>
<gene>
    <name evidence="3" type="ORF">SAMN05444401_1532</name>
</gene>
<dbReference type="RefSeq" id="WP_073005231.1">
    <property type="nucleotide sequence ID" value="NZ_FQZO01000002.1"/>
</dbReference>
<name>A0A1M6ECX4_9CLOT</name>
<dbReference type="InterPro" id="IPR001509">
    <property type="entry name" value="Epimerase_deHydtase"/>
</dbReference>
<organism evidence="3 4">
    <name type="scientific">Clostridium amylolyticum</name>
    <dbReference type="NCBI Taxonomy" id="1121298"/>
    <lineage>
        <taxon>Bacteria</taxon>
        <taxon>Bacillati</taxon>
        <taxon>Bacillota</taxon>
        <taxon>Clostridia</taxon>
        <taxon>Eubacteriales</taxon>
        <taxon>Clostridiaceae</taxon>
        <taxon>Clostridium</taxon>
    </lineage>
</organism>
<dbReference type="Pfam" id="PF01370">
    <property type="entry name" value="Epimerase"/>
    <property type="match status" value="1"/>
</dbReference>
<dbReference type="SUPFAM" id="SSF51735">
    <property type="entry name" value="NAD(P)-binding Rossmann-fold domains"/>
    <property type="match status" value="1"/>
</dbReference>
<dbReference type="PANTHER" id="PTHR43000">
    <property type="entry name" value="DTDP-D-GLUCOSE 4,6-DEHYDRATASE-RELATED"/>
    <property type="match status" value="1"/>
</dbReference>
<dbReference type="EMBL" id="FQZO01000002">
    <property type="protein sequence ID" value="SHI83239.1"/>
    <property type="molecule type" value="Genomic_DNA"/>
</dbReference>